<evidence type="ECO:0000313" key="4">
    <source>
        <dbReference type="EnsemblMetazoa" id="XP_038055072.1"/>
    </source>
</evidence>
<dbReference type="EnsemblMetazoa" id="XM_038199144.1">
    <property type="protein sequence ID" value="XP_038055072.1"/>
    <property type="gene ID" value="LOC119727292"/>
</dbReference>
<organism evidence="4 5">
    <name type="scientific">Patiria miniata</name>
    <name type="common">Bat star</name>
    <name type="synonym">Asterina miniata</name>
    <dbReference type="NCBI Taxonomy" id="46514"/>
    <lineage>
        <taxon>Eukaryota</taxon>
        <taxon>Metazoa</taxon>
        <taxon>Echinodermata</taxon>
        <taxon>Eleutherozoa</taxon>
        <taxon>Asterozoa</taxon>
        <taxon>Asteroidea</taxon>
        <taxon>Valvatacea</taxon>
        <taxon>Valvatida</taxon>
        <taxon>Asterinidae</taxon>
        <taxon>Patiria</taxon>
    </lineage>
</organism>
<dbReference type="Pfam" id="PF19314">
    <property type="entry name" value="DUF5917"/>
    <property type="match status" value="1"/>
</dbReference>
<dbReference type="Pfam" id="PF19311">
    <property type="entry name" value="KELAA"/>
    <property type="match status" value="1"/>
</dbReference>
<feature type="compositionally biased region" description="Polar residues" evidence="2">
    <location>
        <begin position="496"/>
        <end position="513"/>
    </location>
</feature>
<feature type="region of interest" description="Disordered" evidence="2">
    <location>
        <begin position="738"/>
        <end position="853"/>
    </location>
</feature>
<feature type="compositionally biased region" description="Polar residues" evidence="2">
    <location>
        <begin position="738"/>
        <end position="750"/>
    </location>
</feature>
<proteinExistence type="inferred from homology"/>
<dbReference type="InterPro" id="IPR045668">
    <property type="entry name" value="FHIP_KELAA_motif"/>
</dbReference>
<dbReference type="GeneID" id="119727292"/>
<feature type="compositionally biased region" description="Polar residues" evidence="2">
    <location>
        <begin position="979"/>
        <end position="1030"/>
    </location>
</feature>
<dbReference type="RefSeq" id="XP_038055072.1">
    <property type="nucleotide sequence ID" value="XM_038199144.1"/>
</dbReference>
<feature type="region of interest" description="Disordered" evidence="2">
    <location>
        <begin position="492"/>
        <end position="513"/>
    </location>
</feature>
<feature type="compositionally biased region" description="Polar residues" evidence="2">
    <location>
        <begin position="942"/>
        <end position="959"/>
    </location>
</feature>
<dbReference type="Pfam" id="PF10257">
    <property type="entry name" value="RAI16-like"/>
    <property type="match status" value="1"/>
</dbReference>
<comment type="similarity">
    <text evidence="1">Belongs to the FHIP family.</text>
</comment>
<dbReference type="PANTHER" id="PTHR21705">
    <property type="entry name" value="RAI16 PROTEIN-RELATED"/>
    <property type="match status" value="1"/>
</dbReference>
<dbReference type="OrthoDB" id="6287422at2759"/>
<feature type="domain" description="FHF complex subunit HOOK-interacting protein C-terminal" evidence="3">
    <location>
        <begin position="1052"/>
        <end position="1143"/>
    </location>
</feature>
<evidence type="ECO:0000256" key="2">
    <source>
        <dbReference type="SAM" id="MobiDB-lite"/>
    </source>
</evidence>
<protein>
    <recommendedName>
        <fullName evidence="3">FHF complex subunit HOOK-interacting protein C-terminal domain-containing protein</fullName>
    </recommendedName>
</protein>
<keyword evidence="5" id="KW-1185">Reference proteome</keyword>
<dbReference type="OMA" id="NASCPER"/>
<dbReference type="PANTHER" id="PTHR21705:SF11">
    <property type="entry name" value="FHIP FAMILY PROTEIN CG3558"/>
    <property type="match status" value="1"/>
</dbReference>
<feature type="region of interest" description="Disordered" evidence="2">
    <location>
        <begin position="873"/>
        <end position="1033"/>
    </location>
</feature>
<evidence type="ECO:0000256" key="1">
    <source>
        <dbReference type="ARBA" id="ARBA00024336"/>
    </source>
</evidence>
<reference evidence="4" key="1">
    <citation type="submission" date="2022-11" db="UniProtKB">
        <authorList>
            <consortium name="EnsemblMetazoa"/>
        </authorList>
    </citation>
    <scope>IDENTIFICATION</scope>
</reference>
<dbReference type="AlphaFoldDB" id="A0A913ZU06"/>
<accession>A0A913ZU06</accession>
<dbReference type="InterPro" id="IPR019384">
    <property type="entry name" value="FHIP"/>
</dbReference>
<feature type="compositionally biased region" description="Polar residues" evidence="2">
    <location>
        <begin position="811"/>
        <end position="836"/>
    </location>
</feature>
<evidence type="ECO:0000313" key="5">
    <source>
        <dbReference type="Proteomes" id="UP000887568"/>
    </source>
</evidence>
<sequence length="1265" mass="138272">MSRLIRRLSNASITSITSIGTPASHTNGLPGVAGSVGPMDVPADADPQACFEVFCSHWAQIKGIIVKQNASGSNRFPRSKATFDDIQAVANYATQMMYLLVEETQPAEGTMGPMLELTIGEKVMDRLLSWGLACGEHVEDMTREMLRIYEMMLSQAKQAVLMHNELLNPLLRLLLQLSGYCSDRLELHLVLLLHQLCVSLSKDPMLLEYLFHASPSQGPAKFLLFSLLIPFLHRDGKVGQQARDALLLCIAVSSQGDNIAKYITESTNLCPVLATGLGALYSRLPRKLDIKVDHWHCLTREDWTVMPELCMFLHSLEFCNAVVQVAHPLVSAQLVQYFHDGFLVPVIGPALHQFSSDGEADDVGNAAPQDEIVATTAYVNLFVSSITSSRLMRAFLHYLCMGQHEGRLVLDSLLARIGSNSRLCLVTLSLFHTLVNLNCEDFMLELILKFLVPCNHIMVSQRKAIKEVDLHSKSADRFLSLRPACCKSPSKDAVKSAQSMDSHSANATTSSVMDSARTGNQVMLGMPNAGHVHPNARTPSQNFLSRGKDVRAGQGAIQKHQPPQPSPVPPKLPPMILDLSDFETSQVEYLLDAKEGIQACTLGTHHWSAPYDGLNPPPATLSPDSLSPAEDKARISSSFDITTNAPNSASFPILATEEDLNAGSSSYKGHAVAELLPRNRERLRSLDVKLTATIQEVLSLKIGSDSEKVDTSDVNITDLFMDENAAVAVQTPRVEASTLQVEQRSSSETITEVKPIENGFIEDSETHDEVKISPVKLDQSENASELPLPESKGSTGKSRPKDLNLTGPATKPSQESDSAFSGSNSPVLDSNLYNGTSSGGVPNGNIGSSQKGSQVANWLQALGEDASGASFIENLSNEKKKEKRLSSAGQPESEKDQDEPCVFWEFDSDIEFSPKGGRPRQDLAGGEGSANEAKQILDALGFNSSKGEPMSTNQQSNSRSKAHRTHLDSETSEAGTDEPLSSSLNENHFSMLNSSVSSDVKRQNQSFTSQGASHTGWSPTQMPQYKQSLRPQEAAARPLYSPIGRAIGMPTTGPFMEAIFSRLDTMMENSFYVNLLLTGIIARLAYYPQPLLRSYLLNTTMVFQPSVRSLIQILTTIRNRLDPYAKSIPEFGDLLVRAKDYLFMREDDGDSTLRGRSLSEIVEPGKFGRTRSGSLKTLAKHKSAFDNLLRRGKARNKSLSATEKQKLAKINEGGMALPAASAEYQSLKTRNAVYCAVIFDEFLKELAAISQEHAVAFSEQELGLR</sequence>
<name>A0A913ZU06_PATMI</name>
<dbReference type="Proteomes" id="UP000887568">
    <property type="component" value="Unplaced"/>
</dbReference>
<dbReference type="InterPro" id="IPR045669">
    <property type="entry name" value="FHIP_C"/>
</dbReference>
<feature type="compositionally biased region" description="Polar residues" evidence="2">
    <location>
        <begin position="843"/>
        <end position="853"/>
    </location>
</feature>
<evidence type="ECO:0000259" key="3">
    <source>
        <dbReference type="Pfam" id="PF19314"/>
    </source>
</evidence>